<dbReference type="AlphaFoldDB" id="A0A8H7WIV7"/>
<dbReference type="Proteomes" id="UP000664132">
    <property type="component" value="Unassembled WGS sequence"/>
</dbReference>
<protein>
    <submittedName>
        <fullName evidence="3">Uncharacterized protein</fullName>
    </submittedName>
</protein>
<gene>
    <name evidence="3" type="ORF">IFR04_001281</name>
</gene>
<proteinExistence type="predicted"/>
<name>A0A8H7WIV7_9HELO</name>
<feature type="signal peptide" evidence="2">
    <location>
        <begin position="1"/>
        <end position="20"/>
    </location>
</feature>
<evidence type="ECO:0000313" key="4">
    <source>
        <dbReference type="Proteomes" id="UP000664132"/>
    </source>
</evidence>
<sequence length="429" mass="45217">MHSLTIATVALYLLAPLILADTPLPPTITPYPPLPTPTTCLTITSTDDPSCTAITSCIRLACLQISTITQSCGCDSIPTVTSCATVCPAGCATSYSIVHPPCPTSPSSSPSYSASPTETETHPTYTPKPKPTSSKHYGNSTITKTSTTITTLTSCPAKVTCHGQTSTWTGTEGPFPCPTAGPTSSCSCVLPGSSGVVTVTGVTSVTLSESVSETVTPVEGGGGSPTSSPVLATGAAARGTGGSGVGGWVVVTYNIQNDGYDHEYSDLHGNDEGYDTNLGSEGSDGGGDPEGEPGPDGEIYESRRFFTATEALMNENPRVEPQRGIRYPPQFGPRFQVAGFLYPIPSVNYQPRLNYSKAELKNACRDFPIVGCKRHSKESKEDFLQWMLNEMGAMMSLIHGDEVKPMAGLARAYPKWKRQHDIAAAEQTR</sequence>
<reference evidence="3" key="1">
    <citation type="submission" date="2021-02" db="EMBL/GenBank/DDBJ databases">
        <title>Genome sequence Cadophora malorum strain M34.</title>
        <authorList>
            <person name="Stefanovic E."/>
            <person name="Vu D."/>
            <person name="Scully C."/>
            <person name="Dijksterhuis J."/>
            <person name="Roader J."/>
            <person name="Houbraken J."/>
        </authorList>
    </citation>
    <scope>NUCLEOTIDE SEQUENCE</scope>
    <source>
        <strain evidence="3">M34</strain>
    </source>
</reference>
<feature type="chain" id="PRO_5034857174" evidence="2">
    <location>
        <begin position="21"/>
        <end position="429"/>
    </location>
</feature>
<comment type="caution">
    <text evidence="3">The sequence shown here is derived from an EMBL/GenBank/DDBJ whole genome shotgun (WGS) entry which is preliminary data.</text>
</comment>
<feature type="region of interest" description="Disordered" evidence="1">
    <location>
        <begin position="108"/>
        <end position="140"/>
    </location>
</feature>
<dbReference type="EMBL" id="JAFJYH010000009">
    <property type="protein sequence ID" value="KAG4425584.1"/>
    <property type="molecule type" value="Genomic_DNA"/>
</dbReference>
<evidence type="ECO:0000256" key="2">
    <source>
        <dbReference type="SAM" id="SignalP"/>
    </source>
</evidence>
<dbReference type="OrthoDB" id="3561093at2759"/>
<organism evidence="3 4">
    <name type="scientific">Cadophora malorum</name>
    <dbReference type="NCBI Taxonomy" id="108018"/>
    <lineage>
        <taxon>Eukaryota</taxon>
        <taxon>Fungi</taxon>
        <taxon>Dikarya</taxon>
        <taxon>Ascomycota</taxon>
        <taxon>Pezizomycotina</taxon>
        <taxon>Leotiomycetes</taxon>
        <taxon>Helotiales</taxon>
        <taxon>Ploettnerulaceae</taxon>
        <taxon>Cadophora</taxon>
    </lineage>
</organism>
<feature type="region of interest" description="Disordered" evidence="1">
    <location>
        <begin position="263"/>
        <end position="299"/>
    </location>
</feature>
<accession>A0A8H7WIV7</accession>
<evidence type="ECO:0000313" key="3">
    <source>
        <dbReference type="EMBL" id="KAG4425584.1"/>
    </source>
</evidence>
<keyword evidence="2" id="KW-0732">Signal</keyword>
<feature type="compositionally biased region" description="Acidic residues" evidence="1">
    <location>
        <begin position="287"/>
        <end position="299"/>
    </location>
</feature>
<evidence type="ECO:0000256" key="1">
    <source>
        <dbReference type="SAM" id="MobiDB-lite"/>
    </source>
</evidence>
<feature type="region of interest" description="Disordered" evidence="1">
    <location>
        <begin position="212"/>
        <end position="240"/>
    </location>
</feature>
<keyword evidence="4" id="KW-1185">Reference proteome</keyword>